<feature type="transmembrane region" description="Helical" evidence="1">
    <location>
        <begin position="51"/>
        <end position="75"/>
    </location>
</feature>
<gene>
    <name evidence="2" type="ORF">R5R35_000200</name>
</gene>
<dbReference type="EMBL" id="JAZDUA010000014">
    <property type="protein sequence ID" value="KAK7873405.1"/>
    <property type="molecule type" value="Genomic_DNA"/>
</dbReference>
<keyword evidence="1" id="KW-1133">Transmembrane helix</keyword>
<accession>A0AAN9ZHG6</accession>
<keyword evidence="1" id="KW-0812">Transmembrane</keyword>
<protein>
    <submittedName>
        <fullName evidence="2">Uncharacterized protein</fullName>
    </submittedName>
</protein>
<dbReference type="AlphaFoldDB" id="A0AAN9ZHG6"/>
<keyword evidence="3" id="KW-1185">Reference proteome</keyword>
<proteinExistence type="predicted"/>
<dbReference type="Proteomes" id="UP001378592">
    <property type="component" value="Unassembled WGS sequence"/>
</dbReference>
<sequence>MTTASMIPNDNLIPTNDEDSSFQGDLTTIYSQCVDSLCNTTTTTIDQSTKFLYIEVFIGTILSTIFVGLVGFCLYKTKCRRRTENPVVSKCKEQANGTNEDLEMVSFDHGNNNLQGTNGIQNFQNEKSRIVEKKHEVDKD</sequence>
<keyword evidence="1" id="KW-0472">Membrane</keyword>
<reference evidence="2 3" key="1">
    <citation type="submission" date="2024-03" db="EMBL/GenBank/DDBJ databases">
        <title>The genome assembly and annotation of the cricket Gryllus longicercus Weissman &amp; Gray.</title>
        <authorList>
            <person name="Szrajer S."/>
            <person name="Gray D."/>
            <person name="Ylla G."/>
        </authorList>
    </citation>
    <scope>NUCLEOTIDE SEQUENCE [LARGE SCALE GENOMIC DNA]</scope>
    <source>
        <strain evidence="2">DAG 2021-001</strain>
        <tissue evidence="2">Whole body minus gut</tissue>
    </source>
</reference>
<organism evidence="2 3">
    <name type="scientific">Gryllus longicercus</name>
    <dbReference type="NCBI Taxonomy" id="2509291"/>
    <lineage>
        <taxon>Eukaryota</taxon>
        <taxon>Metazoa</taxon>
        <taxon>Ecdysozoa</taxon>
        <taxon>Arthropoda</taxon>
        <taxon>Hexapoda</taxon>
        <taxon>Insecta</taxon>
        <taxon>Pterygota</taxon>
        <taxon>Neoptera</taxon>
        <taxon>Polyneoptera</taxon>
        <taxon>Orthoptera</taxon>
        <taxon>Ensifera</taxon>
        <taxon>Gryllidea</taxon>
        <taxon>Grylloidea</taxon>
        <taxon>Gryllidae</taxon>
        <taxon>Gryllinae</taxon>
        <taxon>Gryllus</taxon>
    </lineage>
</organism>
<evidence type="ECO:0000256" key="1">
    <source>
        <dbReference type="SAM" id="Phobius"/>
    </source>
</evidence>
<evidence type="ECO:0000313" key="2">
    <source>
        <dbReference type="EMBL" id="KAK7873405.1"/>
    </source>
</evidence>
<comment type="caution">
    <text evidence="2">The sequence shown here is derived from an EMBL/GenBank/DDBJ whole genome shotgun (WGS) entry which is preliminary data.</text>
</comment>
<evidence type="ECO:0000313" key="3">
    <source>
        <dbReference type="Proteomes" id="UP001378592"/>
    </source>
</evidence>
<name>A0AAN9ZHG6_9ORTH</name>